<feature type="domain" description="TonB-dependent receptor plug" evidence="9">
    <location>
        <begin position="66"/>
        <end position="169"/>
    </location>
</feature>
<name>A0ABW8YKZ8_9SPHN</name>
<dbReference type="InterPro" id="IPR036942">
    <property type="entry name" value="Beta-barrel_TonB_sf"/>
</dbReference>
<comment type="caution">
    <text evidence="11">The sequence shown here is derived from an EMBL/GenBank/DDBJ whole genome shotgun (WGS) entry which is preliminary data.</text>
</comment>
<evidence type="ECO:0000259" key="10">
    <source>
        <dbReference type="Pfam" id="PF14905"/>
    </source>
</evidence>
<dbReference type="InterPro" id="IPR039426">
    <property type="entry name" value="TonB-dep_rcpt-like"/>
</dbReference>
<dbReference type="Proteomes" id="UP001629244">
    <property type="component" value="Unassembled WGS sequence"/>
</dbReference>
<evidence type="ECO:0000256" key="8">
    <source>
        <dbReference type="SAM" id="SignalP"/>
    </source>
</evidence>
<keyword evidence="11" id="KW-0675">Receptor</keyword>
<evidence type="ECO:0000256" key="6">
    <source>
        <dbReference type="ARBA" id="ARBA00023237"/>
    </source>
</evidence>
<dbReference type="PANTHER" id="PTHR40980">
    <property type="entry name" value="PLUG DOMAIN-CONTAINING PROTEIN"/>
    <property type="match status" value="1"/>
</dbReference>
<accession>A0ABW8YKZ8</accession>
<dbReference type="SUPFAM" id="SSF56935">
    <property type="entry name" value="Porins"/>
    <property type="match status" value="1"/>
</dbReference>
<gene>
    <name evidence="11" type="ORF">ABS767_06540</name>
</gene>
<evidence type="ECO:0000256" key="7">
    <source>
        <dbReference type="PROSITE-ProRule" id="PRU01360"/>
    </source>
</evidence>
<dbReference type="CDD" id="cd01347">
    <property type="entry name" value="ligand_gated_channel"/>
    <property type="match status" value="1"/>
</dbReference>
<organism evidence="11 12">
    <name type="scientific">Sphingomonas plantiphila</name>
    <dbReference type="NCBI Taxonomy" id="3163295"/>
    <lineage>
        <taxon>Bacteria</taxon>
        <taxon>Pseudomonadati</taxon>
        <taxon>Pseudomonadota</taxon>
        <taxon>Alphaproteobacteria</taxon>
        <taxon>Sphingomonadales</taxon>
        <taxon>Sphingomonadaceae</taxon>
        <taxon>Sphingomonas</taxon>
    </lineage>
</organism>
<feature type="chain" id="PRO_5047385566" evidence="8">
    <location>
        <begin position="38"/>
        <end position="906"/>
    </location>
</feature>
<evidence type="ECO:0000256" key="4">
    <source>
        <dbReference type="ARBA" id="ARBA00022692"/>
    </source>
</evidence>
<dbReference type="InterPro" id="IPR037066">
    <property type="entry name" value="Plug_dom_sf"/>
</dbReference>
<dbReference type="PROSITE" id="PS52016">
    <property type="entry name" value="TONB_DEPENDENT_REC_3"/>
    <property type="match status" value="1"/>
</dbReference>
<dbReference type="Pfam" id="PF07715">
    <property type="entry name" value="Plug"/>
    <property type="match status" value="1"/>
</dbReference>
<keyword evidence="12" id="KW-1185">Reference proteome</keyword>
<evidence type="ECO:0000313" key="11">
    <source>
        <dbReference type="EMBL" id="MFL9840610.1"/>
    </source>
</evidence>
<proteinExistence type="inferred from homology"/>
<keyword evidence="2 7" id="KW-0813">Transport</keyword>
<dbReference type="InterPro" id="IPR041700">
    <property type="entry name" value="OMP_b-brl_3"/>
</dbReference>
<dbReference type="Pfam" id="PF14905">
    <property type="entry name" value="OMP_b-brl_3"/>
    <property type="match status" value="1"/>
</dbReference>
<evidence type="ECO:0000256" key="3">
    <source>
        <dbReference type="ARBA" id="ARBA00022452"/>
    </source>
</evidence>
<comment type="similarity">
    <text evidence="7">Belongs to the TonB-dependent receptor family.</text>
</comment>
<protein>
    <submittedName>
        <fullName evidence="11">TonB-dependent receptor</fullName>
    </submittedName>
</protein>
<keyword evidence="5 7" id="KW-0472">Membrane</keyword>
<keyword evidence="4 7" id="KW-0812">Transmembrane</keyword>
<dbReference type="InterPro" id="IPR012910">
    <property type="entry name" value="Plug_dom"/>
</dbReference>
<evidence type="ECO:0000313" key="12">
    <source>
        <dbReference type="Proteomes" id="UP001629244"/>
    </source>
</evidence>
<evidence type="ECO:0000256" key="1">
    <source>
        <dbReference type="ARBA" id="ARBA00004571"/>
    </source>
</evidence>
<sequence>MRNLAGGRVAARLSIGTSGSAIAAALLVAGLSAPAYAQDAAPAEPTGEEIVITGFKAALESAVAAKKDSEQIVESVSAEDIGKLPDASIAESIARLPGLTSQRISGRSSFISIRGFGPDFSSTLLNGRPQTSTNDNRGIEFDQYPSEVVSAVNVYKTPNASLTSQGLVGTVDIRTIRPLDYGKEVFAVGARGIYTDMGKLNSGSKEWGYRLNATYVGKFMDDRLGIALAAAYVDEPYQIEEFEAWGYATDPSGDNVVGGVKPFVTTSQLKRLGISGSIQADFGSNWMLTLDGFYSNFDDTQIKRGIELPLAWSGAVLSPTGREVQDGVITAGTFSNVEGVVNNHNYLRQADLYSGGINLNHKGDDGWNVNFDFGWSRTDRRELTLESNAGTGPGGGVGAVDTLSFRTTPQGTYFTSHQLDYSDPNLIVLTDPLGWGGGAPGGRQHGYYNDRIVDDELFSYLAEIEREFDGGFIKSVKLGANYVDREKSLVPDEYYLQLAGGALQAQVPAEYRLEPTNLDYLGLGPMLSYNPLDLLNGGVYTLVANNGQDVLFKSFSVEEEVLSAYAMANISAEFGGARLTGNFGVLAQSTNQNSTGYIMTPTGPQLRTLGDDYWDVLPSMSLSLRFDSDFVIRFGAAREIQRPRLDDMRVNISYGPNLAEGIVTGEGGNPLLRPYRATAFDLTFEKYFGRSGYVALQLFHKTLHNYIYTAERPFDFSSFPVVQPTPPVDTQGRIKQPFNGDGGKIYGVEFAGTVPFETFTSALSGFGVTGGVSYTKSEIVPDPTDPNSTPQNIPGYSDWVANGTAYFEKWGFNIRGSVRYRSTFLGDFSGLGANRTRRRALDETIVDAQVGYDFQPGSALEGLSLFLQGSNLTDEPFVAINPGRPLEVLNHQRFGRRFQAGFTYKF</sequence>
<evidence type="ECO:0000256" key="5">
    <source>
        <dbReference type="ARBA" id="ARBA00023136"/>
    </source>
</evidence>
<feature type="signal peptide" evidence="8">
    <location>
        <begin position="1"/>
        <end position="37"/>
    </location>
</feature>
<evidence type="ECO:0000259" key="9">
    <source>
        <dbReference type="Pfam" id="PF07715"/>
    </source>
</evidence>
<keyword evidence="8" id="KW-0732">Signal</keyword>
<dbReference type="RefSeq" id="WP_408077545.1">
    <property type="nucleotide sequence ID" value="NZ_JBELQC010000001.1"/>
</dbReference>
<reference evidence="11 12" key="1">
    <citation type="submission" date="2024-06" db="EMBL/GenBank/DDBJ databases">
        <authorList>
            <person name="Kaempfer P."/>
            <person name="Viver T."/>
        </authorList>
    </citation>
    <scope>NUCLEOTIDE SEQUENCE [LARGE SCALE GENOMIC DNA]</scope>
    <source>
        <strain evidence="11 12">ST-64</strain>
    </source>
</reference>
<dbReference type="PANTHER" id="PTHR40980:SF3">
    <property type="entry name" value="TONB-DEPENDENT RECEPTOR-LIKE BETA-BARREL DOMAIN-CONTAINING PROTEIN"/>
    <property type="match status" value="1"/>
</dbReference>
<dbReference type="EMBL" id="JBELQC010000001">
    <property type="protein sequence ID" value="MFL9840610.1"/>
    <property type="molecule type" value="Genomic_DNA"/>
</dbReference>
<keyword evidence="6 7" id="KW-0998">Cell outer membrane</keyword>
<comment type="subcellular location">
    <subcellularLocation>
        <location evidence="1 7">Cell outer membrane</location>
        <topology evidence="1 7">Multi-pass membrane protein</topology>
    </subcellularLocation>
</comment>
<dbReference type="Gene3D" id="2.170.130.10">
    <property type="entry name" value="TonB-dependent receptor, plug domain"/>
    <property type="match status" value="1"/>
</dbReference>
<dbReference type="InterPro" id="IPR010104">
    <property type="entry name" value="TonB_rcpt_bac"/>
</dbReference>
<evidence type="ECO:0000256" key="2">
    <source>
        <dbReference type="ARBA" id="ARBA00022448"/>
    </source>
</evidence>
<keyword evidence="3 7" id="KW-1134">Transmembrane beta strand</keyword>
<feature type="domain" description="Outer membrane protein beta-barrel" evidence="10">
    <location>
        <begin position="553"/>
        <end position="822"/>
    </location>
</feature>
<dbReference type="Gene3D" id="2.40.170.20">
    <property type="entry name" value="TonB-dependent receptor, beta-barrel domain"/>
    <property type="match status" value="1"/>
</dbReference>
<dbReference type="NCBIfam" id="TIGR01782">
    <property type="entry name" value="TonB-Xanth-Caul"/>
    <property type="match status" value="1"/>
</dbReference>